<evidence type="ECO:0000256" key="1">
    <source>
        <dbReference type="SAM" id="Phobius"/>
    </source>
</evidence>
<keyword evidence="3" id="KW-1185">Reference proteome</keyword>
<keyword evidence="1" id="KW-1133">Transmembrane helix</keyword>
<evidence type="ECO:0000313" key="2">
    <source>
        <dbReference type="EMBL" id="TWT93200.1"/>
    </source>
</evidence>
<keyword evidence="1" id="KW-0812">Transmembrane</keyword>
<dbReference type="EMBL" id="SJPN01000009">
    <property type="protein sequence ID" value="TWT93200.1"/>
    <property type="molecule type" value="Genomic_DNA"/>
</dbReference>
<keyword evidence="1" id="KW-0472">Membrane</keyword>
<sequence length="106" mass="11660">MPDLSQITHFADTVALPLIGVWSLVALKLSVGDAEQRAQRRFFLTLIVMTIVTLRTVIACDHSWLIHTTMTGSMIVASLVLPSRSDDVTWNSETTSLTEAPYGQVT</sequence>
<feature type="transmembrane region" description="Helical" evidence="1">
    <location>
        <begin position="64"/>
        <end position="81"/>
    </location>
</feature>
<dbReference type="OrthoDB" id="283426at2"/>
<feature type="transmembrane region" description="Helical" evidence="1">
    <location>
        <begin position="6"/>
        <end position="29"/>
    </location>
</feature>
<gene>
    <name evidence="2" type="ORF">Pla52n_58570</name>
</gene>
<comment type="caution">
    <text evidence="2">The sequence shown here is derived from an EMBL/GenBank/DDBJ whole genome shotgun (WGS) entry which is preliminary data.</text>
</comment>
<accession>A0A5C6A1K6</accession>
<organism evidence="2 3">
    <name type="scientific">Stieleria varia</name>
    <dbReference type="NCBI Taxonomy" id="2528005"/>
    <lineage>
        <taxon>Bacteria</taxon>
        <taxon>Pseudomonadati</taxon>
        <taxon>Planctomycetota</taxon>
        <taxon>Planctomycetia</taxon>
        <taxon>Pirellulales</taxon>
        <taxon>Pirellulaceae</taxon>
        <taxon>Stieleria</taxon>
    </lineage>
</organism>
<reference evidence="2 3" key="1">
    <citation type="submission" date="2019-02" db="EMBL/GenBank/DDBJ databases">
        <title>Deep-cultivation of Planctomycetes and their phenomic and genomic characterization uncovers novel biology.</title>
        <authorList>
            <person name="Wiegand S."/>
            <person name="Jogler M."/>
            <person name="Boedeker C."/>
            <person name="Pinto D."/>
            <person name="Vollmers J."/>
            <person name="Rivas-Marin E."/>
            <person name="Kohn T."/>
            <person name="Peeters S.H."/>
            <person name="Heuer A."/>
            <person name="Rast P."/>
            <person name="Oberbeckmann S."/>
            <person name="Bunk B."/>
            <person name="Jeske O."/>
            <person name="Meyerdierks A."/>
            <person name="Storesund J.E."/>
            <person name="Kallscheuer N."/>
            <person name="Luecker S."/>
            <person name="Lage O.M."/>
            <person name="Pohl T."/>
            <person name="Merkel B.J."/>
            <person name="Hornburger P."/>
            <person name="Mueller R.-W."/>
            <person name="Bruemmer F."/>
            <person name="Labrenz M."/>
            <person name="Spormann A.M."/>
            <person name="Op Den Camp H."/>
            <person name="Overmann J."/>
            <person name="Amann R."/>
            <person name="Jetten M.S.M."/>
            <person name="Mascher T."/>
            <person name="Medema M.H."/>
            <person name="Devos D.P."/>
            <person name="Kaster A.-K."/>
            <person name="Ovreas L."/>
            <person name="Rohde M."/>
            <person name="Galperin M.Y."/>
            <person name="Jogler C."/>
        </authorList>
    </citation>
    <scope>NUCLEOTIDE SEQUENCE [LARGE SCALE GENOMIC DNA]</scope>
    <source>
        <strain evidence="2 3">Pla52n</strain>
    </source>
</reference>
<feature type="transmembrane region" description="Helical" evidence="1">
    <location>
        <begin position="41"/>
        <end position="58"/>
    </location>
</feature>
<evidence type="ECO:0000313" key="3">
    <source>
        <dbReference type="Proteomes" id="UP000320176"/>
    </source>
</evidence>
<dbReference type="AlphaFoldDB" id="A0A5C6A1K6"/>
<dbReference type="RefSeq" id="WP_146522833.1">
    <property type="nucleotide sequence ID" value="NZ_CP151726.1"/>
</dbReference>
<name>A0A5C6A1K6_9BACT</name>
<dbReference type="Proteomes" id="UP000320176">
    <property type="component" value="Unassembled WGS sequence"/>
</dbReference>
<protein>
    <submittedName>
        <fullName evidence="2">Uncharacterized protein</fullName>
    </submittedName>
</protein>
<proteinExistence type="predicted"/>